<feature type="compositionally biased region" description="Low complexity" evidence="1">
    <location>
        <begin position="140"/>
        <end position="158"/>
    </location>
</feature>
<accession>A0AAN8NWA1</accession>
<name>A0AAN8NWA1_POLSC</name>
<dbReference type="Proteomes" id="UP001372834">
    <property type="component" value="Unassembled WGS sequence"/>
</dbReference>
<reference evidence="2 3" key="1">
    <citation type="submission" date="2023-10" db="EMBL/GenBank/DDBJ databases">
        <title>Genomes of two closely related lineages of the louse Polyplax serrata with different host specificities.</title>
        <authorList>
            <person name="Martinu J."/>
            <person name="Tarabai H."/>
            <person name="Stefka J."/>
            <person name="Hypsa V."/>
        </authorList>
    </citation>
    <scope>NUCLEOTIDE SEQUENCE [LARGE SCALE GENOMIC DNA]</scope>
    <source>
        <strain evidence="2">HR10_N</strain>
    </source>
</reference>
<dbReference type="AlphaFoldDB" id="A0AAN8NWA1"/>
<feature type="region of interest" description="Disordered" evidence="1">
    <location>
        <begin position="133"/>
        <end position="158"/>
    </location>
</feature>
<protein>
    <submittedName>
        <fullName evidence="2">Uncharacterized protein</fullName>
    </submittedName>
</protein>
<evidence type="ECO:0000256" key="1">
    <source>
        <dbReference type="SAM" id="MobiDB-lite"/>
    </source>
</evidence>
<evidence type="ECO:0000313" key="2">
    <source>
        <dbReference type="EMBL" id="KAK6625282.1"/>
    </source>
</evidence>
<sequence>MGSSDCELFRREAEDIRSTRAGPVHEGLPPLKNVNEGVASGPGGSLEVDGKTKPDSDNLHFQSKCQTILDGIFKMPIITMQIKGWDFLPEGSLTLYFLLYLHFPGTFDLKVRCSASLPWLEQYTQVVTQAQHSGQKSAGSTSTTTNSKTNSTIESTTA</sequence>
<gene>
    <name evidence="2" type="ORF">RUM43_005576</name>
</gene>
<organism evidence="2 3">
    <name type="scientific">Polyplax serrata</name>
    <name type="common">Common mouse louse</name>
    <dbReference type="NCBI Taxonomy" id="468196"/>
    <lineage>
        <taxon>Eukaryota</taxon>
        <taxon>Metazoa</taxon>
        <taxon>Ecdysozoa</taxon>
        <taxon>Arthropoda</taxon>
        <taxon>Hexapoda</taxon>
        <taxon>Insecta</taxon>
        <taxon>Pterygota</taxon>
        <taxon>Neoptera</taxon>
        <taxon>Paraneoptera</taxon>
        <taxon>Psocodea</taxon>
        <taxon>Troctomorpha</taxon>
        <taxon>Phthiraptera</taxon>
        <taxon>Anoplura</taxon>
        <taxon>Polyplacidae</taxon>
        <taxon>Polyplax</taxon>
    </lineage>
</organism>
<proteinExistence type="predicted"/>
<comment type="caution">
    <text evidence="2">The sequence shown here is derived from an EMBL/GenBank/DDBJ whole genome shotgun (WGS) entry which is preliminary data.</text>
</comment>
<dbReference type="EMBL" id="JAWJWE010000037">
    <property type="protein sequence ID" value="KAK6625282.1"/>
    <property type="molecule type" value="Genomic_DNA"/>
</dbReference>
<evidence type="ECO:0000313" key="3">
    <source>
        <dbReference type="Proteomes" id="UP001372834"/>
    </source>
</evidence>